<dbReference type="Gene3D" id="3.90.70.80">
    <property type="match status" value="1"/>
</dbReference>
<gene>
    <name evidence="2" type="ORF">L596_007301</name>
</gene>
<keyword evidence="1" id="KW-0472">Membrane</keyword>
<dbReference type="CDD" id="cd22744">
    <property type="entry name" value="OTU"/>
    <property type="match status" value="1"/>
</dbReference>
<evidence type="ECO:0000313" key="2">
    <source>
        <dbReference type="EMBL" id="TKR92698.1"/>
    </source>
</evidence>
<keyword evidence="3" id="KW-1185">Reference proteome</keyword>
<sequence>MRSSICDYLDTLKEPYPFWFTALLPTGVSASGYIKGMRMSGEWISAIELRAAAIVFGFNIFVFSAHQKTPTWMPYRGERSDSSKIAIGNNQAHCLIVHTA</sequence>
<organism evidence="2 3">
    <name type="scientific">Steinernema carpocapsae</name>
    <name type="common">Entomopathogenic nematode</name>
    <dbReference type="NCBI Taxonomy" id="34508"/>
    <lineage>
        <taxon>Eukaryota</taxon>
        <taxon>Metazoa</taxon>
        <taxon>Ecdysozoa</taxon>
        <taxon>Nematoda</taxon>
        <taxon>Chromadorea</taxon>
        <taxon>Rhabditida</taxon>
        <taxon>Tylenchina</taxon>
        <taxon>Panagrolaimomorpha</taxon>
        <taxon>Strongyloidoidea</taxon>
        <taxon>Steinernematidae</taxon>
        <taxon>Steinernema</taxon>
    </lineage>
</organism>
<keyword evidence="1" id="KW-1133">Transmembrane helix</keyword>
<keyword evidence="1" id="KW-0812">Transmembrane</keyword>
<comment type="caution">
    <text evidence="2">The sequence shown here is derived from an EMBL/GenBank/DDBJ whole genome shotgun (WGS) entry which is preliminary data.</text>
</comment>
<dbReference type="AlphaFoldDB" id="A0A4U5P8X3"/>
<protein>
    <submittedName>
        <fullName evidence="2">Uncharacterized protein</fullName>
    </submittedName>
</protein>
<evidence type="ECO:0000313" key="3">
    <source>
        <dbReference type="Proteomes" id="UP000298663"/>
    </source>
</evidence>
<dbReference type="EMBL" id="AZBU02000002">
    <property type="protein sequence ID" value="TKR92698.1"/>
    <property type="molecule type" value="Genomic_DNA"/>
</dbReference>
<proteinExistence type="predicted"/>
<reference evidence="2 3" key="2">
    <citation type="journal article" date="2019" name="G3 (Bethesda)">
        <title>Hybrid Assembly of the Genome of the Entomopathogenic Nematode Steinernema carpocapsae Identifies the X-Chromosome.</title>
        <authorList>
            <person name="Serra L."/>
            <person name="Macchietto M."/>
            <person name="Macias-Munoz A."/>
            <person name="McGill C.J."/>
            <person name="Rodriguez I.M."/>
            <person name="Rodriguez B."/>
            <person name="Murad R."/>
            <person name="Mortazavi A."/>
        </authorList>
    </citation>
    <scope>NUCLEOTIDE SEQUENCE [LARGE SCALE GENOMIC DNA]</scope>
    <source>
        <strain evidence="2 3">ALL</strain>
    </source>
</reference>
<dbReference type="Proteomes" id="UP000298663">
    <property type="component" value="Unassembled WGS sequence"/>
</dbReference>
<feature type="transmembrane region" description="Helical" evidence="1">
    <location>
        <begin position="46"/>
        <end position="66"/>
    </location>
</feature>
<name>A0A4U5P8X3_STECR</name>
<evidence type="ECO:0000256" key="1">
    <source>
        <dbReference type="SAM" id="Phobius"/>
    </source>
</evidence>
<feature type="transmembrane region" description="Helical" evidence="1">
    <location>
        <begin position="16"/>
        <end position="34"/>
    </location>
</feature>
<accession>A0A4U5P8X3</accession>
<reference evidence="2 3" key="1">
    <citation type="journal article" date="2015" name="Genome Biol.">
        <title>Comparative genomics of Steinernema reveals deeply conserved gene regulatory networks.</title>
        <authorList>
            <person name="Dillman A.R."/>
            <person name="Macchietto M."/>
            <person name="Porter C.F."/>
            <person name="Rogers A."/>
            <person name="Williams B."/>
            <person name="Antoshechkin I."/>
            <person name="Lee M.M."/>
            <person name="Goodwin Z."/>
            <person name="Lu X."/>
            <person name="Lewis E.E."/>
            <person name="Goodrich-Blair H."/>
            <person name="Stock S.P."/>
            <person name="Adams B.J."/>
            <person name="Sternberg P.W."/>
            <person name="Mortazavi A."/>
        </authorList>
    </citation>
    <scope>NUCLEOTIDE SEQUENCE [LARGE SCALE GENOMIC DNA]</scope>
    <source>
        <strain evidence="2 3">ALL</strain>
    </source>
</reference>